<keyword evidence="5 6" id="KW-0472">Membrane</keyword>
<evidence type="ECO:0000313" key="8">
    <source>
        <dbReference type="Proteomes" id="UP000280698"/>
    </source>
</evidence>
<dbReference type="Pfam" id="PF07690">
    <property type="entry name" value="MFS_1"/>
    <property type="match status" value="1"/>
</dbReference>
<dbReference type="SUPFAM" id="SSF103473">
    <property type="entry name" value="MFS general substrate transporter"/>
    <property type="match status" value="1"/>
</dbReference>
<evidence type="ECO:0000256" key="4">
    <source>
        <dbReference type="ARBA" id="ARBA00022989"/>
    </source>
</evidence>
<gene>
    <name evidence="7" type="ORF">EFE23_04665</name>
</gene>
<organism evidence="7 8">
    <name type="scientific">Micromonospora solifontis</name>
    <dbReference type="NCBI Taxonomy" id="2487138"/>
    <lineage>
        <taxon>Bacteria</taxon>
        <taxon>Bacillati</taxon>
        <taxon>Actinomycetota</taxon>
        <taxon>Actinomycetes</taxon>
        <taxon>Micromonosporales</taxon>
        <taxon>Micromonosporaceae</taxon>
        <taxon>Micromonospora</taxon>
    </lineage>
</organism>
<evidence type="ECO:0000256" key="1">
    <source>
        <dbReference type="ARBA" id="ARBA00004651"/>
    </source>
</evidence>
<keyword evidence="2" id="KW-1003">Cell membrane</keyword>
<feature type="transmembrane region" description="Helical" evidence="6">
    <location>
        <begin position="49"/>
        <end position="74"/>
    </location>
</feature>
<feature type="transmembrane region" description="Helical" evidence="6">
    <location>
        <begin position="312"/>
        <end position="329"/>
    </location>
</feature>
<dbReference type="Gene3D" id="1.20.1250.20">
    <property type="entry name" value="MFS general substrate transporter like domains"/>
    <property type="match status" value="1"/>
</dbReference>
<keyword evidence="3 6" id="KW-0812">Transmembrane</keyword>
<name>A0ABX9WMH8_9ACTN</name>
<keyword evidence="4 6" id="KW-1133">Transmembrane helix</keyword>
<comment type="subcellular location">
    <subcellularLocation>
        <location evidence="1">Cell membrane</location>
        <topology evidence="1">Multi-pass membrane protein</topology>
    </subcellularLocation>
</comment>
<dbReference type="PANTHER" id="PTHR23513:SF11">
    <property type="entry name" value="STAPHYLOFERRIN A TRANSPORTER"/>
    <property type="match status" value="1"/>
</dbReference>
<evidence type="ECO:0000256" key="6">
    <source>
        <dbReference type="SAM" id="Phobius"/>
    </source>
</evidence>
<keyword evidence="8" id="KW-1185">Reference proteome</keyword>
<accession>A0ABX9WMH8</accession>
<evidence type="ECO:0000313" key="7">
    <source>
        <dbReference type="EMBL" id="RNM00706.1"/>
    </source>
</evidence>
<dbReference type="EMBL" id="RJLN01000008">
    <property type="protein sequence ID" value="RNM00706.1"/>
    <property type="molecule type" value="Genomic_DNA"/>
</dbReference>
<feature type="transmembrane region" description="Helical" evidence="6">
    <location>
        <begin position="350"/>
        <end position="371"/>
    </location>
</feature>
<feature type="transmembrane region" description="Helical" evidence="6">
    <location>
        <begin position="284"/>
        <end position="306"/>
    </location>
</feature>
<feature type="transmembrane region" description="Helical" evidence="6">
    <location>
        <begin position="21"/>
        <end position="43"/>
    </location>
</feature>
<dbReference type="Proteomes" id="UP000280698">
    <property type="component" value="Unassembled WGS sequence"/>
</dbReference>
<dbReference type="PANTHER" id="PTHR23513">
    <property type="entry name" value="INTEGRAL MEMBRANE EFFLUX PROTEIN-RELATED"/>
    <property type="match status" value="1"/>
</dbReference>
<dbReference type="InterPro" id="IPR036259">
    <property type="entry name" value="MFS_trans_sf"/>
</dbReference>
<sequence>MSKYSAGVTHPLRLRAFRLLFLGRTVSALGDAVVPTALALAVLRATGSTAALAVVLGCAMVPRLLLLPLGGVVADRFDARRVALATDLVRCAAQLVVGAELLGANPSLTHLAVASAVGGTASAFANPTAAPLVAGTVDADGRQRANALMGVTRNASQLAGPALAGLLIWTAGPGWAFLLDAASFAVSAALLSVIRVRHVPVPHHSLRADLILGWREVRSRDWYWYSLLAHAAWNGAAAVLLTVGPVVAVDRLGGEGVWVLLQQVGAVGLLAGSLLAGRVRPARPVLLGNLALATYAAPLLLLAVAAPAPVTVTAYCLALTALGFLNPVWETVVQGQFPPEVLARVTSYDWLMSLGAMPLGYALAPLAAHAWGPPAPLATAGVLVLLACAGTAAVPGVRRLGWPASVPTGPVEQVPAGR</sequence>
<proteinExistence type="predicted"/>
<evidence type="ECO:0000256" key="2">
    <source>
        <dbReference type="ARBA" id="ARBA00022475"/>
    </source>
</evidence>
<feature type="transmembrane region" description="Helical" evidence="6">
    <location>
        <begin position="377"/>
        <end position="397"/>
    </location>
</feature>
<feature type="transmembrane region" description="Helical" evidence="6">
    <location>
        <begin position="222"/>
        <end position="244"/>
    </location>
</feature>
<evidence type="ECO:0000256" key="3">
    <source>
        <dbReference type="ARBA" id="ARBA00022692"/>
    </source>
</evidence>
<evidence type="ECO:0000256" key="5">
    <source>
        <dbReference type="ARBA" id="ARBA00023136"/>
    </source>
</evidence>
<protein>
    <submittedName>
        <fullName evidence="7">MFS transporter</fullName>
    </submittedName>
</protein>
<dbReference type="InterPro" id="IPR011701">
    <property type="entry name" value="MFS"/>
</dbReference>
<reference evidence="7 8" key="1">
    <citation type="submission" date="2018-11" db="EMBL/GenBank/DDBJ databases">
        <title>Micromonospora sp. PPF5-17, a new actinomycetes isolated from a hot spring soil.</title>
        <authorList>
            <person name="Thawai C."/>
        </authorList>
    </citation>
    <scope>NUCLEOTIDE SEQUENCE [LARGE SCALE GENOMIC DNA]</scope>
    <source>
        <strain evidence="7 8">PPF5-17</strain>
    </source>
</reference>
<comment type="caution">
    <text evidence="7">The sequence shown here is derived from an EMBL/GenBank/DDBJ whole genome shotgun (WGS) entry which is preliminary data.</text>
</comment>
<dbReference type="CDD" id="cd06173">
    <property type="entry name" value="MFS_MefA_like"/>
    <property type="match status" value="1"/>
</dbReference>
<feature type="transmembrane region" description="Helical" evidence="6">
    <location>
        <begin position="256"/>
        <end position="277"/>
    </location>
</feature>